<feature type="transmembrane region" description="Helical" evidence="1">
    <location>
        <begin position="316"/>
        <end position="339"/>
    </location>
</feature>
<comment type="caution">
    <text evidence="2">The sequence shown here is derived from an EMBL/GenBank/DDBJ whole genome shotgun (WGS) entry which is preliminary data.</text>
</comment>
<name>A0ABN1JU22_9BURK</name>
<evidence type="ECO:0000313" key="3">
    <source>
        <dbReference type="Proteomes" id="UP001500279"/>
    </source>
</evidence>
<dbReference type="InterPro" id="IPR022134">
    <property type="entry name" value="DUF3667"/>
</dbReference>
<feature type="transmembrane region" description="Helical" evidence="1">
    <location>
        <begin position="270"/>
        <end position="296"/>
    </location>
</feature>
<dbReference type="Pfam" id="PF12412">
    <property type="entry name" value="DUF3667"/>
    <property type="match status" value="1"/>
</dbReference>
<keyword evidence="1" id="KW-1133">Transmembrane helix</keyword>
<accession>A0ABN1JU22</accession>
<evidence type="ECO:0000256" key="1">
    <source>
        <dbReference type="SAM" id="Phobius"/>
    </source>
</evidence>
<dbReference type="Proteomes" id="UP001500279">
    <property type="component" value="Unassembled WGS sequence"/>
</dbReference>
<keyword evidence="3" id="KW-1185">Reference proteome</keyword>
<feature type="transmembrane region" description="Helical" evidence="1">
    <location>
        <begin position="231"/>
        <end position="250"/>
    </location>
</feature>
<organism evidence="2 3">
    <name type="scientific">Ideonella azotifigens</name>
    <dbReference type="NCBI Taxonomy" id="513160"/>
    <lineage>
        <taxon>Bacteria</taxon>
        <taxon>Pseudomonadati</taxon>
        <taxon>Pseudomonadota</taxon>
        <taxon>Betaproteobacteria</taxon>
        <taxon>Burkholderiales</taxon>
        <taxon>Sphaerotilaceae</taxon>
        <taxon>Ideonella</taxon>
    </lineage>
</organism>
<evidence type="ECO:0000313" key="2">
    <source>
        <dbReference type="EMBL" id="GAA0746681.1"/>
    </source>
</evidence>
<evidence type="ECO:0008006" key="4">
    <source>
        <dbReference type="Google" id="ProtNLM"/>
    </source>
</evidence>
<protein>
    <recommendedName>
        <fullName evidence="4">DUF3667 domain-containing protein</fullName>
    </recommendedName>
</protein>
<sequence length="342" mass="37613">MNPPPHPIALVTTSQPLPASLSQLHHGHARSPHCRNCEQDLTPLPDADYCPRCGQETVLHPPSFTEFVHEFITHYVALEGALWRTLRMLLTRPGQLTREYFHGKRRHFVLPLRLYLTASFVFFLVMKLTGGDGRHIIVGSHLPATAASAPAAANSAASSASSASADASEPEVELDDDSVLATIDDKDLQREQRCLKESDACSAIDHFVARMTHKASAAHPEGMSHQFAAKAPYAVFLMLPFFAALMKLAYLGRKRSYGEHFVFSLHVHSFWFIALLCIQVLPNAVMVLPLLAIPVYGALSMKRVYGGSWWATLPRALLISLAYSLLLALVTGGLALWLLMVG</sequence>
<proteinExistence type="predicted"/>
<dbReference type="EMBL" id="BAAAEW010000006">
    <property type="protein sequence ID" value="GAA0746681.1"/>
    <property type="molecule type" value="Genomic_DNA"/>
</dbReference>
<reference evidence="2 3" key="1">
    <citation type="journal article" date="2019" name="Int. J. Syst. Evol. Microbiol.">
        <title>The Global Catalogue of Microorganisms (GCM) 10K type strain sequencing project: providing services to taxonomists for standard genome sequencing and annotation.</title>
        <authorList>
            <consortium name="The Broad Institute Genomics Platform"/>
            <consortium name="The Broad Institute Genome Sequencing Center for Infectious Disease"/>
            <person name="Wu L."/>
            <person name="Ma J."/>
        </authorList>
    </citation>
    <scope>NUCLEOTIDE SEQUENCE [LARGE SCALE GENOMIC DNA]</scope>
    <source>
        <strain evidence="2 3">JCM 15503</strain>
    </source>
</reference>
<keyword evidence="1" id="KW-0472">Membrane</keyword>
<keyword evidence="1" id="KW-0812">Transmembrane</keyword>
<gene>
    <name evidence="2" type="ORF">GCM10009107_14480</name>
</gene>